<reference evidence="2" key="1">
    <citation type="submission" date="2020-05" db="EMBL/GenBank/DDBJ databases">
        <authorList>
            <person name="Chiriac C."/>
            <person name="Salcher M."/>
            <person name="Ghai R."/>
            <person name="Kavagutti S V."/>
        </authorList>
    </citation>
    <scope>NUCLEOTIDE SEQUENCE</scope>
</reference>
<dbReference type="AlphaFoldDB" id="A0A6J6Q7J0"/>
<sequence length="69" mass="7736">MLSVIGFIALASRWFLVGVPFGGYGTLTTIALFSFGLLTFMLGIIAEYLGLIYEEVKKRPNYVVDRWLS</sequence>
<evidence type="ECO:0000256" key="1">
    <source>
        <dbReference type="SAM" id="Phobius"/>
    </source>
</evidence>
<accession>A0A6J6Q7J0</accession>
<organism evidence="2">
    <name type="scientific">freshwater metagenome</name>
    <dbReference type="NCBI Taxonomy" id="449393"/>
    <lineage>
        <taxon>unclassified sequences</taxon>
        <taxon>metagenomes</taxon>
        <taxon>ecological metagenomes</taxon>
    </lineage>
</organism>
<evidence type="ECO:0000313" key="2">
    <source>
        <dbReference type="EMBL" id="CAB4704768.1"/>
    </source>
</evidence>
<keyword evidence="1" id="KW-0472">Membrane</keyword>
<name>A0A6J6Q7J0_9ZZZZ</name>
<proteinExistence type="predicted"/>
<gene>
    <name evidence="2" type="ORF">UFOPK2648_00523</name>
</gene>
<feature type="transmembrane region" description="Helical" evidence="1">
    <location>
        <begin position="28"/>
        <end position="49"/>
    </location>
</feature>
<keyword evidence="1" id="KW-0812">Transmembrane</keyword>
<protein>
    <submittedName>
        <fullName evidence="2">Unannotated protein</fullName>
    </submittedName>
</protein>
<dbReference type="EMBL" id="CAEZYC010000020">
    <property type="protein sequence ID" value="CAB4704768.1"/>
    <property type="molecule type" value="Genomic_DNA"/>
</dbReference>
<keyword evidence="1" id="KW-1133">Transmembrane helix</keyword>